<comment type="caution">
    <text evidence="4">The sequence shown here is derived from an EMBL/GenBank/DDBJ whole genome shotgun (WGS) entry which is preliminary data.</text>
</comment>
<keyword evidence="3" id="KW-0949">S-adenosyl-L-methionine</keyword>
<dbReference type="Proteomes" id="UP000033047">
    <property type="component" value="Unassembled WGS sequence"/>
</dbReference>
<evidence type="ECO:0000313" key="5">
    <source>
        <dbReference type="Proteomes" id="UP000033047"/>
    </source>
</evidence>
<dbReference type="HOGENOM" id="CLU_067676_4_0_10"/>
<dbReference type="PATRIC" id="fig|927665.4.peg.2186"/>
<keyword evidence="1" id="KW-0489">Methyltransferase</keyword>
<dbReference type="PANTHER" id="PTHR10509:SF14">
    <property type="entry name" value="CAFFEOYL-COA O-METHYLTRANSFERASE 3-RELATED"/>
    <property type="match status" value="1"/>
</dbReference>
<dbReference type="Gene3D" id="3.40.50.150">
    <property type="entry name" value="Vaccinia Virus protein VP39"/>
    <property type="match status" value="1"/>
</dbReference>
<organism evidence="4 5">
    <name type="scientific">Parabacteroides goldsteinii DSM 19448 = WAL 12034</name>
    <dbReference type="NCBI Taxonomy" id="927665"/>
    <lineage>
        <taxon>Bacteria</taxon>
        <taxon>Pseudomonadati</taxon>
        <taxon>Bacteroidota</taxon>
        <taxon>Bacteroidia</taxon>
        <taxon>Bacteroidales</taxon>
        <taxon>Tannerellaceae</taxon>
        <taxon>Parabacteroides</taxon>
    </lineage>
</organism>
<dbReference type="EMBL" id="AQHV01000011">
    <property type="protein sequence ID" value="KKB56155.1"/>
    <property type="molecule type" value="Genomic_DNA"/>
</dbReference>
<accession>A0A0F5JF58</accession>
<dbReference type="SUPFAM" id="SSF53335">
    <property type="entry name" value="S-adenosyl-L-methionine-dependent methyltransferases"/>
    <property type="match status" value="1"/>
</dbReference>
<protein>
    <recommendedName>
        <fullName evidence="6">O-methyltransferase</fullName>
    </recommendedName>
</protein>
<dbReference type="STRING" id="927665.HMPREF1535_02129"/>
<dbReference type="RefSeq" id="WP_010800892.1">
    <property type="nucleotide sequence ID" value="NZ_KQ033912.1"/>
</dbReference>
<dbReference type="PROSITE" id="PS51682">
    <property type="entry name" value="SAM_OMT_I"/>
    <property type="match status" value="1"/>
</dbReference>
<keyword evidence="2" id="KW-0808">Transferase</keyword>
<proteinExistence type="predicted"/>
<dbReference type="PANTHER" id="PTHR10509">
    <property type="entry name" value="O-METHYLTRANSFERASE-RELATED"/>
    <property type="match status" value="1"/>
</dbReference>
<dbReference type="CDD" id="cd02440">
    <property type="entry name" value="AdoMet_MTases"/>
    <property type="match status" value="1"/>
</dbReference>
<dbReference type="InterPro" id="IPR050362">
    <property type="entry name" value="Cation-dep_OMT"/>
</dbReference>
<evidence type="ECO:0008006" key="6">
    <source>
        <dbReference type="Google" id="ProtNLM"/>
    </source>
</evidence>
<reference evidence="4 5" key="1">
    <citation type="submission" date="2013-04" db="EMBL/GenBank/DDBJ databases">
        <title>The Genome Sequence of Parabacteroides goldsteinii DSM 19448.</title>
        <authorList>
            <consortium name="The Broad Institute Genomics Platform"/>
            <person name="Earl A."/>
            <person name="Ward D."/>
            <person name="Feldgarden M."/>
            <person name="Gevers D."/>
            <person name="Martens E."/>
            <person name="Sakamoto M."/>
            <person name="Benno Y."/>
            <person name="Song Y."/>
            <person name="Liu C."/>
            <person name="Lee J."/>
            <person name="Bolanos M."/>
            <person name="Vaisanen M.L."/>
            <person name="Finegold S.M."/>
            <person name="Walker B."/>
            <person name="Young S."/>
            <person name="Zeng Q."/>
            <person name="Gargeya S."/>
            <person name="Fitzgerald M."/>
            <person name="Haas B."/>
            <person name="Abouelleil A."/>
            <person name="Allen A.W."/>
            <person name="Alvarado L."/>
            <person name="Arachchi H.M."/>
            <person name="Berlin A.M."/>
            <person name="Chapman S.B."/>
            <person name="Gainer-Dewar J."/>
            <person name="Goldberg J."/>
            <person name="Griggs A."/>
            <person name="Gujja S."/>
            <person name="Hansen M."/>
            <person name="Howarth C."/>
            <person name="Imamovic A."/>
            <person name="Ireland A."/>
            <person name="Larimer J."/>
            <person name="McCowan C."/>
            <person name="Murphy C."/>
            <person name="Pearson M."/>
            <person name="Poon T.W."/>
            <person name="Priest M."/>
            <person name="Roberts A."/>
            <person name="Saif S."/>
            <person name="Shea T."/>
            <person name="Sisk P."/>
            <person name="Sykes S."/>
            <person name="Wortman J."/>
            <person name="Nusbaum C."/>
            <person name="Birren B."/>
        </authorList>
    </citation>
    <scope>NUCLEOTIDE SEQUENCE [LARGE SCALE GENOMIC DNA]</scope>
    <source>
        <strain evidence="4 5">DSM 19448</strain>
    </source>
</reference>
<dbReference type="GO" id="GO:0008171">
    <property type="term" value="F:O-methyltransferase activity"/>
    <property type="evidence" value="ECO:0007669"/>
    <property type="project" value="InterPro"/>
</dbReference>
<evidence type="ECO:0000256" key="1">
    <source>
        <dbReference type="ARBA" id="ARBA00022603"/>
    </source>
</evidence>
<evidence type="ECO:0000313" key="4">
    <source>
        <dbReference type="EMBL" id="KKB56155.1"/>
    </source>
</evidence>
<dbReference type="InterPro" id="IPR029063">
    <property type="entry name" value="SAM-dependent_MTases_sf"/>
</dbReference>
<dbReference type="AlphaFoldDB" id="A0A0F5JF58"/>
<dbReference type="Pfam" id="PF01596">
    <property type="entry name" value="Methyltransf_3"/>
    <property type="match status" value="1"/>
</dbReference>
<evidence type="ECO:0000256" key="2">
    <source>
        <dbReference type="ARBA" id="ARBA00022679"/>
    </source>
</evidence>
<dbReference type="GO" id="GO:0008757">
    <property type="term" value="F:S-adenosylmethionine-dependent methyltransferase activity"/>
    <property type="evidence" value="ECO:0007669"/>
    <property type="project" value="TreeGrafter"/>
</dbReference>
<evidence type="ECO:0000256" key="3">
    <source>
        <dbReference type="ARBA" id="ARBA00022691"/>
    </source>
</evidence>
<gene>
    <name evidence="4" type="ORF">HMPREF1535_02129</name>
</gene>
<sequence>MTLDEYILNHSDEEGALLSALNRDANVNLLRPRMLSGHLQGRILKMFCRMLRPRRVLEIGTYTGYATLCLAEGTEDDALIHTLEINDEMEDFIMKYLSRSPLKDKIKLHIGDAMKIIPELDETFDLVFIDADKRLYSDYYDLVFPKVRPGGLILADNTLWDGKVLEKPHPSDKQTIGILSFNDKIKEDPRVEKVILPLRDGLTMIWKK</sequence>
<dbReference type="GO" id="GO:0032259">
    <property type="term" value="P:methylation"/>
    <property type="evidence" value="ECO:0007669"/>
    <property type="project" value="UniProtKB-KW"/>
</dbReference>
<dbReference type="InterPro" id="IPR002935">
    <property type="entry name" value="SAM_O-MeTrfase"/>
</dbReference>
<name>A0A0F5JF58_9BACT</name>